<sequence length="871" mass="102956">MKGGADEGELSATQIEQIEREFQDVVADLVGDANLERFRIEYEKLYRALKKSHDQEKRLVRKCRELNTEIVNNAAKVQTALKLSQEDQARLAALQKDIEKAWKMVDLAHEKEVRARETITQLREEINNLSVLVEKGAGLSVGQEQMVKELTQQRDELARQNEEQTAQLRTLDTQLHALAQNRDDLDAEVEEKTDRISSLEEDLAHREGELQREHRRRERMDKELREVRQKLDKKTVEEIKQKDELGKSREQVAQLDGQLNEARVTMEKHLREFDSLCLRTQKLTDDLEDQVQKNKDQQLEISELSKDKKEKHNEINRITTEKSQLERRAARERREVERYKDLLEQSKTPLLMAQNEIQTLNKELDMFRRKEEAIKKEMEGVERDRNLQIKSTQRAEQRTKETEDVLREQERVSHSLEAEMNNYRVEIGKLRKIIYQLEKEREKYGTEASEQRNLYQNTLEEVKLRNMRIAEQQKKLTEWEGKLKQQQQLYESVRSDRNLYSKNLIEAQDEIAEMKRKFKIMTHQVEQLQEEITAKDNALVKQHFDLQRIEKGKEREKHESDRTRRLLRANDEIIQKQDSEIRNLAAMIRRLDDEASVQKKEYDQVVNERDILGTQLIRRNDELALVYEKVKIQTATLEQGKTQYNARMQDVRLLRLKCKDLTRELNLARSGSDQTDDMKREVIVLQKELLQEKTKVKALSEELENPLNVHRWRKLEGSDPATYEMIQKIQTLQKRLISKTEECVERDLLIAEKEKLYLELKNILARQPGPEVAEQLSIYQGTLRDKTRQMKAMASELNMYKAQVNEHRYEIERLTRELQEVKRRYYEHRRRQQLAQDAEDQPLPGRAQARSQLAAAQGSSTRFTGGGFAIK</sequence>
<gene>
    <name evidence="5" type="ORF">PPAR1163_LOCUS3028</name>
</gene>
<evidence type="ECO:0000256" key="2">
    <source>
        <dbReference type="SAM" id="Coils"/>
    </source>
</evidence>
<dbReference type="EMBL" id="HBGJ01005005">
    <property type="protein sequence ID" value="CAD9244680.1"/>
    <property type="molecule type" value="Transcribed_RNA"/>
</dbReference>
<feature type="coiled-coil region" evidence="2">
    <location>
        <begin position="783"/>
        <end position="831"/>
    </location>
</feature>
<feature type="region of interest" description="Disordered" evidence="3">
    <location>
        <begin position="832"/>
        <end position="871"/>
    </location>
</feature>
<feature type="compositionally biased region" description="Basic and acidic residues" evidence="3">
    <location>
        <begin position="190"/>
        <end position="221"/>
    </location>
</feature>
<dbReference type="PANTHER" id="PTHR32083:SF0">
    <property type="entry name" value="CILIA AND FLAGELLA-ASSOCIATED PROTEIN 58"/>
    <property type="match status" value="1"/>
</dbReference>
<dbReference type="InterPro" id="IPR049270">
    <property type="entry name" value="CFAP58_CC"/>
</dbReference>
<evidence type="ECO:0000256" key="1">
    <source>
        <dbReference type="ARBA" id="ARBA00023054"/>
    </source>
</evidence>
<name>A0A7S1TS05_9STRA</name>
<dbReference type="AlphaFoldDB" id="A0A7S1TS05"/>
<dbReference type="GO" id="GO:0005856">
    <property type="term" value="C:cytoskeleton"/>
    <property type="evidence" value="ECO:0007669"/>
    <property type="project" value="TreeGrafter"/>
</dbReference>
<dbReference type="Pfam" id="PF21771">
    <property type="entry name" value="CFAP58_CC"/>
    <property type="match status" value="1"/>
</dbReference>
<feature type="domain" description="Cilia- and flagella-associated protein 58 central coiled coil" evidence="4">
    <location>
        <begin position="369"/>
        <end position="665"/>
    </location>
</feature>
<evidence type="ECO:0000256" key="3">
    <source>
        <dbReference type="SAM" id="MobiDB-lite"/>
    </source>
</evidence>
<dbReference type="PANTHER" id="PTHR32083">
    <property type="entry name" value="CILIA AND FLAGELLA-ASSOCIATED PROTEIN 58-RELATED"/>
    <property type="match status" value="1"/>
</dbReference>
<evidence type="ECO:0000259" key="4">
    <source>
        <dbReference type="Pfam" id="PF21771"/>
    </source>
</evidence>
<proteinExistence type="predicted"/>
<evidence type="ECO:0000313" key="5">
    <source>
        <dbReference type="EMBL" id="CAD9244680.1"/>
    </source>
</evidence>
<feature type="coiled-coil region" evidence="2">
    <location>
        <begin position="574"/>
        <end position="608"/>
    </location>
</feature>
<accession>A0A7S1TS05</accession>
<protein>
    <recommendedName>
        <fullName evidence="4">Cilia- and flagella-associated protein 58 central coiled coil domain-containing protein</fullName>
    </recommendedName>
</protein>
<keyword evidence="1 2" id="KW-0175">Coiled coil</keyword>
<feature type="region of interest" description="Disordered" evidence="3">
    <location>
        <begin position="182"/>
        <end position="221"/>
    </location>
</feature>
<reference evidence="5" key="1">
    <citation type="submission" date="2021-01" db="EMBL/GenBank/DDBJ databases">
        <authorList>
            <person name="Corre E."/>
            <person name="Pelletier E."/>
            <person name="Niang G."/>
            <person name="Scheremetjew M."/>
            <person name="Finn R."/>
            <person name="Kale V."/>
            <person name="Holt S."/>
            <person name="Cochrane G."/>
            <person name="Meng A."/>
            <person name="Brown T."/>
            <person name="Cohen L."/>
        </authorList>
    </citation>
    <scope>NUCLEOTIDE SEQUENCE</scope>
    <source>
        <strain evidence="5">CCMP2877</strain>
    </source>
</reference>
<feature type="coiled-coil region" evidence="2">
    <location>
        <begin position="469"/>
        <end position="531"/>
    </location>
</feature>
<organism evidence="5">
    <name type="scientific">Phaeomonas parva</name>
    <dbReference type="NCBI Taxonomy" id="124430"/>
    <lineage>
        <taxon>Eukaryota</taxon>
        <taxon>Sar</taxon>
        <taxon>Stramenopiles</taxon>
        <taxon>Ochrophyta</taxon>
        <taxon>Pinguiophyceae</taxon>
        <taxon>Pinguiochrysidales</taxon>
        <taxon>Pinguiochrysidaceae</taxon>
        <taxon>Phaeomonas</taxon>
    </lineage>
</organism>
<feature type="compositionally biased region" description="Low complexity" evidence="3">
    <location>
        <begin position="845"/>
        <end position="860"/>
    </location>
</feature>